<comment type="caution">
    <text evidence="1">The sequence shown here is derived from an EMBL/GenBank/DDBJ whole genome shotgun (WGS) entry which is preliminary data.</text>
</comment>
<evidence type="ECO:0000313" key="1">
    <source>
        <dbReference type="EMBL" id="KAI4378801.1"/>
    </source>
</evidence>
<proteinExistence type="predicted"/>
<sequence length="196" mass="21720">MMELARGLEASGKPFLWVIRPPVGFNARHEFQSEWLPEGFEERATASSLGLLVRNWGPQLEILSHESTGAFLSHCGWNSTVESLSQGVPIIGWSMAAEQAYNTKMLVEEMGVCVELARGVGSGEVDAEKVRRVVDEVMDQEGKGREMRRRAKEVGWQIRAAVTVGKKGEKDGSSVLALDQVLKLVVQEQKWAHNNC</sequence>
<dbReference type="EMBL" id="CM042883">
    <property type="protein sequence ID" value="KAI4378801.1"/>
    <property type="molecule type" value="Genomic_DNA"/>
</dbReference>
<reference evidence="2" key="1">
    <citation type="journal article" date="2023" name="Front. Plant Sci.">
        <title>Chromosomal-level genome assembly of Melastoma candidum provides insights into trichome evolution.</title>
        <authorList>
            <person name="Zhong Y."/>
            <person name="Wu W."/>
            <person name="Sun C."/>
            <person name="Zou P."/>
            <person name="Liu Y."/>
            <person name="Dai S."/>
            <person name="Zhou R."/>
        </authorList>
    </citation>
    <scope>NUCLEOTIDE SEQUENCE [LARGE SCALE GENOMIC DNA]</scope>
</reference>
<keyword evidence="2" id="KW-1185">Reference proteome</keyword>
<dbReference type="Proteomes" id="UP001057402">
    <property type="component" value="Chromosome 4"/>
</dbReference>
<gene>
    <name evidence="1" type="ORF">MLD38_016231</name>
</gene>
<accession>A0ACB9RLV2</accession>
<organism evidence="1 2">
    <name type="scientific">Melastoma candidum</name>
    <dbReference type="NCBI Taxonomy" id="119954"/>
    <lineage>
        <taxon>Eukaryota</taxon>
        <taxon>Viridiplantae</taxon>
        <taxon>Streptophyta</taxon>
        <taxon>Embryophyta</taxon>
        <taxon>Tracheophyta</taxon>
        <taxon>Spermatophyta</taxon>
        <taxon>Magnoliopsida</taxon>
        <taxon>eudicotyledons</taxon>
        <taxon>Gunneridae</taxon>
        <taxon>Pentapetalae</taxon>
        <taxon>rosids</taxon>
        <taxon>malvids</taxon>
        <taxon>Myrtales</taxon>
        <taxon>Melastomataceae</taxon>
        <taxon>Melastomatoideae</taxon>
        <taxon>Melastomateae</taxon>
        <taxon>Melastoma</taxon>
    </lineage>
</organism>
<protein>
    <submittedName>
        <fullName evidence="1">Uncharacterized protein</fullName>
    </submittedName>
</protein>
<evidence type="ECO:0000313" key="2">
    <source>
        <dbReference type="Proteomes" id="UP001057402"/>
    </source>
</evidence>
<name>A0ACB9RLV2_9MYRT</name>